<dbReference type="Proteomes" id="UP000504609">
    <property type="component" value="Unplaced"/>
</dbReference>
<dbReference type="InterPro" id="IPR044839">
    <property type="entry name" value="NDR1-like"/>
</dbReference>
<dbReference type="InterPro" id="IPR004864">
    <property type="entry name" value="LEA_2"/>
</dbReference>
<dbReference type="PANTHER" id="PTHR31234">
    <property type="entry name" value="LATE EMBRYOGENESIS ABUNDANT (LEA) HYDROXYPROLINE-RICH GLYCOPROTEIN FAMILY"/>
    <property type="match status" value="1"/>
</dbReference>
<name>A0A6J1FYJ6_CUCMO</name>
<dbReference type="KEGG" id="cmos:111448748"/>
<keyword evidence="2 6" id="KW-0812">Transmembrane</keyword>
<keyword evidence="8" id="KW-1185">Reference proteome</keyword>
<feature type="domain" description="Late embryogenesis abundant protein LEA-2 subgroup" evidence="7">
    <location>
        <begin position="135"/>
        <end position="238"/>
    </location>
</feature>
<evidence type="ECO:0000259" key="7">
    <source>
        <dbReference type="Pfam" id="PF03168"/>
    </source>
</evidence>
<dbReference type="Pfam" id="PF03168">
    <property type="entry name" value="LEA_2"/>
    <property type="match status" value="1"/>
</dbReference>
<evidence type="ECO:0000256" key="1">
    <source>
        <dbReference type="ARBA" id="ARBA00004167"/>
    </source>
</evidence>
<evidence type="ECO:0000313" key="9">
    <source>
        <dbReference type="RefSeq" id="XP_022944240.1"/>
    </source>
</evidence>
<evidence type="ECO:0000256" key="4">
    <source>
        <dbReference type="ARBA" id="ARBA00023136"/>
    </source>
</evidence>
<evidence type="ECO:0000256" key="6">
    <source>
        <dbReference type="SAM" id="Phobius"/>
    </source>
</evidence>
<dbReference type="GeneID" id="111448748"/>
<gene>
    <name evidence="9" type="primary">LOC111448748</name>
</gene>
<feature type="region of interest" description="Disordered" evidence="5">
    <location>
        <begin position="21"/>
        <end position="45"/>
    </location>
</feature>
<protein>
    <submittedName>
        <fullName evidence="9">NDR1/HIN1-like protein 6</fullName>
    </submittedName>
</protein>
<evidence type="ECO:0000256" key="2">
    <source>
        <dbReference type="ARBA" id="ARBA00022692"/>
    </source>
</evidence>
<comment type="subcellular location">
    <subcellularLocation>
        <location evidence="1">Membrane</location>
        <topology evidence="1">Single-pass membrane protein</topology>
    </subcellularLocation>
</comment>
<dbReference type="GO" id="GO:0005886">
    <property type="term" value="C:plasma membrane"/>
    <property type="evidence" value="ECO:0007669"/>
    <property type="project" value="TreeGrafter"/>
</dbReference>
<feature type="transmembrane region" description="Helical" evidence="6">
    <location>
        <begin position="77"/>
        <end position="103"/>
    </location>
</feature>
<keyword evidence="4 6" id="KW-0472">Membrane</keyword>
<proteinExistence type="predicted"/>
<dbReference type="AlphaFoldDB" id="A0A6J1FYJ6"/>
<evidence type="ECO:0000256" key="5">
    <source>
        <dbReference type="SAM" id="MobiDB-lite"/>
    </source>
</evidence>
<dbReference type="RefSeq" id="XP_022944240.1">
    <property type="nucleotide sequence ID" value="XM_023088472.1"/>
</dbReference>
<dbReference type="PANTHER" id="PTHR31234:SF72">
    <property type="entry name" value="NDR1_HIN1-LIKE PROTEIN 6"/>
    <property type="match status" value="1"/>
</dbReference>
<evidence type="ECO:0000256" key="3">
    <source>
        <dbReference type="ARBA" id="ARBA00022989"/>
    </source>
</evidence>
<accession>A0A6J1FYJ6</accession>
<sequence length="264" mass="29500">MAEHQKIYPLHDVPLHDVEAPPMPAPTDPLVPHGTEKSDAGPPRTAEATVLYPPFRRTIPVMHSKPPKKRRSCCCRCLCWTISILVLLLVLIGIVVGILYLVFRPKLPEYSIDKLQVTQFTLGGNDRLDATFNLTLTTTNPNKKIGIYYEGGSHISAWYMETKLCKGALPKFYQGHRNRTVLNVPLVGVTENATALFTTLQQEQQQTGSIPLNLNVRQPVRIKLGSLKLMKVKFSATCRLLVDSVSANNDIVIKNSSCKFKLRL</sequence>
<reference evidence="9" key="1">
    <citation type="submission" date="2025-08" db="UniProtKB">
        <authorList>
            <consortium name="RefSeq"/>
        </authorList>
    </citation>
    <scope>IDENTIFICATION</scope>
    <source>
        <tissue evidence="9">Young leaves</tissue>
    </source>
</reference>
<keyword evidence="3 6" id="KW-1133">Transmembrane helix</keyword>
<evidence type="ECO:0000313" key="8">
    <source>
        <dbReference type="Proteomes" id="UP000504609"/>
    </source>
</evidence>
<organism evidence="8 9">
    <name type="scientific">Cucurbita moschata</name>
    <name type="common">Winter crookneck squash</name>
    <name type="synonym">Cucurbita pepo var. moschata</name>
    <dbReference type="NCBI Taxonomy" id="3662"/>
    <lineage>
        <taxon>Eukaryota</taxon>
        <taxon>Viridiplantae</taxon>
        <taxon>Streptophyta</taxon>
        <taxon>Embryophyta</taxon>
        <taxon>Tracheophyta</taxon>
        <taxon>Spermatophyta</taxon>
        <taxon>Magnoliopsida</taxon>
        <taxon>eudicotyledons</taxon>
        <taxon>Gunneridae</taxon>
        <taxon>Pentapetalae</taxon>
        <taxon>rosids</taxon>
        <taxon>fabids</taxon>
        <taxon>Cucurbitales</taxon>
        <taxon>Cucurbitaceae</taxon>
        <taxon>Cucurbiteae</taxon>
        <taxon>Cucurbita</taxon>
    </lineage>
</organism>
<dbReference type="GO" id="GO:0098542">
    <property type="term" value="P:defense response to other organism"/>
    <property type="evidence" value="ECO:0007669"/>
    <property type="project" value="InterPro"/>
</dbReference>